<dbReference type="PROSITE" id="PS51671">
    <property type="entry name" value="ACT"/>
    <property type="match status" value="1"/>
</dbReference>
<evidence type="ECO:0000313" key="10">
    <source>
        <dbReference type="Proteomes" id="UP000318053"/>
    </source>
</evidence>
<dbReference type="Gene3D" id="1.10.3090.10">
    <property type="entry name" value="cca-adding enzyme, domain 2"/>
    <property type="match status" value="1"/>
</dbReference>
<dbReference type="HAMAP" id="MF_00277">
    <property type="entry name" value="PII_uridylyl_transf"/>
    <property type="match status" value="1"/>
</dbReference>
<organism evidence="9 10">
    <name type="scientific">Allorhodopirellula solitaria</name>
    <dbReference type="NCBI Taxonomy" id="2527987"/>
    <lineage>
        <taxon>Bacteria</taxon>
        <taxon>Pseudomonadati</taxon>
        <taxon>Planctomycetota</taxon>
        <taxon>Planctomycetia</taxon>
        <taxon>Pirellulales</taxon>
        <taxon>Pirellulaceae</taxon>
        <taxon>Allorhodopirellula</taxon>
    </lineage>
</organism>
<comment type="activity regulation">
    <text evidence="6">Uridylyltransferase (UTase) activity is inhibited by glutamine, while glutamine activates uridylyl-removing (UR) activity.</text>
</comment>
<dbReference type="CDD" id="cd05401">
    <property type="entry name" value="NT_GlnE_GlnD_like"/>
    <property type="match status" value="1"/>
</dbReference>
<dbReference type="EC" id="2.7.7.59" evidence="6"/>
<comment type="similarity">
    <text evidence="6">Belongs to the GlnD family.</text>
</comment>
<dbReference type="InterPro" id="IPR010043">
    <property type="entry name" value="UTase/UR"/>
</dbReference>
<dbReference type="AlphaFoldDB" id="A0A5C5YJ65"/>
<feature type="region of interest" description="Uridylyltransferase" evidence="6">
    <location>
        <begin position="1"/>
        <end position="354"/>
    </location>
</feature>
<dbReference type="SUPFAM" id="SSF81301">
    <property type="entry name" value="Nucleotidyltransferase"/>
    <property type="match status" value="1"/>
</dbReference>
<feature type="domain" description="ACT" evidence="7">
    <location>
        <begin position="824"/>
        <end position="898"/>
    </location>
</feature>
<dbReference type="Proteomes" id="UP000318053">
    <property type="component" value="Unassembled WGS sequence"/>
</dbReference>
<dbReference type="Gene3D" id="3.30.70.260">
    <property type="match status" value="1"/>
</dbReference>
<dbReference type="Pfam" id="PF01842">
    <property type="entry name" value="ACT"/>
    <property type="match status" value="1"/>
</dbReference>
<protein>
    <recommendedName>
        <fullName evidence="6">Bifunctional uridylyltransferase/uridylyl-removing enzyme</fullName>
        <shortName evidence="6">UTase/UR</shortName>
    </recommendedName>
    <alternativeName>
        <fullName evidence="6">Bifunctional [protein-PII] modification enzyme</fullName>
    </alternativeName>
    <alternativeName>
        <fullName evidence="6">Bifunctional nitrogen sensor protein</fullName>
    </alternativeName>
    <domain>
        <recommendedName>
            <fullName evidence="6">[Protein-PII] uridylyltransferase</fullName>
            <shortName evidence="6">PII uridylyltransferase</shortName>
            <shortName evidence="6">UTase</shortName>
            <ecNumber evidence="6">2.7.7.59</ecNumber>
        </recommendedName>
    </domain>
    <domain>
        <recommendedName>
            <fullName evidence="6">[Protein-PII]-UMP uridylyl-removing enzyme</fullName>
            <shortName evidence="6">UR</shortName>
            <ecNumber evidence="6">3.1.4.-</ecNumber>
        </recommendedName>
    </domain>
</protein>
<dbReference type="Gene3D" id="1.20.120.330">
    <property type="entry name" value="Nucleotidyltransferases domain 2"/>
    <property type="match status" value="1"/>
</dbReference>
<dbReference type="CDD" id="cd04873">
    <property type="entry name" value="ACT_UUR-ACR-like"/>
    <property type="match status" value="1"/>
</dbReference>
<dbReference type="SUPFAM" id="SSF109604">
    <property type="entry name" value="HD-domain/PDEase-like"/>
    <property type="match status" value="1"/>
</dbReference>
<keyword evidence="5 6" id="KW-0511">Multifunctional enzyme</keyword>
<proteinExistence type="inferred from homology"/>
<dbReference type="GO" id="GO:0008773">
    <property type="term" value="F:[protein-PII] uridylyltransferase activity"/>
    <property type="evidence" value="ECO:0007669"/>
    <property type="project" value="UniProtKB-UniRule"/>
</dbReference>
<comment type="catalytic activity">
    <reaction evidence="6">
        <text>[protein-PII]-uridylyl-L-tyrosine + H2O = [protein-PII]-L-tyrosine + UMP + H(+)</text>
        <dbReference type="Rhea" id="RHEA:48600"/>
        <dbReference type="Rhea" id="RHEA-COMP:12147"/>
        <dbReference type="Rhea" id="RHEA-COMP:12148"/>
        <dbReference type="ChEBI" id="CHEBI:15377"/>
        <dbReference type="ChEBI" id="CHEBI:15378"/>
        <dbReference type="ChEBI" id="CHEBI:46858"/>
        <dbReference type="ChEBI" id="CHEBI:57865"/>
        <dbReference type="ChEBI" id="CHEBI:90602"/>
    </reaction>
</comment>
<comment type="function">
    <text evidence="6">Modifies, by uridylylation and deuridylylation, the PII regulatory proteins (GlnB and homologs), in response to the nitrogen status of the cell that GlnD senses through the glutamine level. Under low glutamine levels, catalyzes the conversion of the PII proteins and UTP to PII-UMP and PPi, while under higher glutamine levels, GlnD hydrolyzes PII-UMP to PII and UMP (deuridylylation). Thus, controls uridylylation state and activity of the PII proteins, and plays an important role in the regulation of nitrogen metabolism.</text>
</comment>
<dbReference type="GO" id="GO:0006808">
    <property type="term" value="P:regulation of nitrogen utilization"/>
    <property type="evidence" value="ECO:0007669"/>
    <property type="project" value="UniProtKB-UniRule"/>
</dbReference>
<evidence type="ECO:0000256" key="4">
    <source>
        <dbReference type="ARBA" id="ARBA00022842"/>
    </source>
</evidence>
<evidence type="ECO:0000256" key="5">
    <source>
        <dbReference type="ARBA" id="ARBA00023268"/>
    </source>
</evidence>
<keyword evidence="1 6" id="KW-0808">Transferase</keyword>
<gene>
    <name evidence="6 9" type="primary">glnD</name>
    <name evidence="9" type="ORF">CA85_02030</name>
</gene>
<keyword evidence="4 6" id="KW-0460">Magnesium</keyword>
<evidence type="ECO:0000259" key="7">
    <source>
        <dbReference type="PROSITE" id="PS51671"/>
    </source>
</evidence>
<dbReference type="EC" id="3.1.4.-" evidence="6"/>
<evidence type="ECO:0000259" key="8">
    <source>
        <dbReference type="PROSITE" id="PS51831"/>
    </source>
</evidence>
<keyword evidence="10" id="KW-1185">Reference proteome</keyword>
<comment type="domain">
    <text evidence="6">Has four distinct domains: an N-terminal nucleotidyltransferase (NT) domain responsible for UTase activity, a central HD domain that encodes UR activity, and two C-terminal ACT domains that seem to have a role in glutamine sensing.</text>
</comment>
<dbReference type="SUPFAM" id="SSF55021">
    <property type="entry name" value="ACT-like"/>
    <property type="match status" value="1"/>
</dbReference>
<evidence type="ECO:0000256" key="1">
    <source>
        <dbReference type="ARBA" id="ARBA00022679"/>
    </source>
</evidence>
<name>A0A5C5YJ65_9BACT</name>
<dbReference type="InterPro" id="IPR043519">
    <property type="entry name" value="NT_sf"/>
</dbReference>
<dbReference type="SUPFAM" id="SSF81593">
    <property type="entry name" value="Nucleotidyltransferase substrate binding subunit/domain"/>
    <property type="match status" value="1"/>
</dbReference>
<comment type="cofactor">
    <cofactor evidence="6">
        <name>Mg(2+)</name>
        <dbReference type="ChEBI" id="CHEBI:18420"/>
    </cofactor>
</comment>
<dbReference type="PANTHER" id="PTHR47320">
    <property type="entry name" value="BIFUNCTIONAL URIDYLYLTRANSFERASE/URIDYLYL-REMOVING ENZYME"/>
    <property type="match status" value="1"/>
</dbReference>
<dbReference type="InterPro" id="IPR002912">
    <property type="entry name" value="ACT_dom"/>
</dbReference>
<dbReference type="GO" id="GO:0008081">
    <property type="term" value="F:phosphoric diester hydrolase activity"/>
    <property type="evidence" value="ECO:0007669"/>
    <property type="project" value="UniProtKB-UniRule"/>
</dbReference>
<evidence type="ECO:0000313" key="9">
    <source>
        <dbReference type="EMBL" id="TWT74915.1"/>
    </source>
</evidence>
<reference evidence="9 10" key="1">
    <citation type="submission" date="2019-02" db="EMBL/GenBank/DDBJ databases">
        <title>Deep-cultivation of Planctomycetes and their phenomic and genomic characterization uncovers novel biology.</title>
        <authorList>
            <person name="Wiegand S."/>
            <person name="Jogler M."/>
            <person name="Boedeker C."/>
            <person name="Pinto D."/>
            <person name="Vollmers J."/>
            <person name="Rivas-Marin E."/>
            <person name="Kohn T."/>
            <person name="Peeters S.H."/>
            <person name="Heuer A."/>
            <person name="Rast P."/>
            <person name="Oberbeckmann S."/>
            <person name="Bunk B."/>
            <person name="Jeske O."/>
            <person name="Meyerdierks A."/>
            <person name="Storesund J.E."/>
            <person name="Kallscheuer N."/>
            <person name="Luecker S."/>
            <person name="Lage O.M."/>
            <person name="Pohl T."/>
            <person name="Merkel B.J."/>
            <person name="Hornburger P."/>
            <person name="Mueller R.-W."/>
            <person name="Bruemmer F."/>
            <person name="Labrenz M."/>
            <person name="Spormann A.M."/>
            <person name="Op Den Camp H."/>
            <person name="Overmann J."/>
            <person name="Amann R."/>
            <person name="Jetten M.S.M."/>
            <person name="Mascher T."/>
            <person name="Medema M.H."/>
            <person name="Devos D.P."/>
            <person name="Kaster A.-K."/>
            <person name="Ovreas L."/>
            <person name="Rohde M."/>
            <person name="Galperin M.Y."/>
            <person name="Jogler C."/>
        </authorList>
    </citation>
    <scope>NUCLEOTIDE SEQUENCE [LARGE SCALE GENOMIC DNA]</scope>
    <source>
        <strain evidence="9 10">CA85</strain>
    </source>
</reference>
<dbReference type="InterPro" id="IPR006674">
    <property type="entry name" value="HD_domain"/>
</dbReference>
<dbReference type="PANTHER" id="PTHR47320:SF1">
    <property type="entry name" value="BIFUNCTIONAL URIDYLYLTRANSFERASE_URIDYLYL-REMOVING ENZYME"/>
    <property type="match status" value="1"/>
</dbReference>
<comment type="caution">
    <text evidence="9">The sequence shown here is derived from an EMBL/GenBank/DDBJ whole genome shotgun (WGS) entry which is preliminary data.</text>
</comment>
<dbReference type="Pfam" id="PF01966">
    <property type="entry name" value="HD"/>
    <property type="match status" value="1"/>
</dbReference>
<dbReference type="PIRSF" id="PIRSF006288">
    <property type="entry name" value="PII_uridyltransf"/>
    <property type="match status" value="1"/>
</dbReference>
<accession>A0A5C5YJ65</accession>
<comment type="caution">
    <text evidence="6">Lacks conserved residue(s) required for the propagation of feature annotation.</text>
</comment>
<evidence type="ECO:0000256" key="6">
    <source>
        <dbReference type="HAMAP-Rule" id="MF_00277"/>
    </source>
</evidence>
<dbReference type="PROSITE" id="PS51831">
    <property type="entry name" value="HD"/>
    <property type="match status" value="1"/>
</dbReference>
<evidence type="ECO:0000256" key="2">
    <source>
        <dbReference type="ARBA" id="ARBA00022695"/>
    </source>
</evidence>
<evidence type="ECO:0000256" key="3">
    <source>
        <dbReference type="ARBA" id="ARBA00022801"/>
    </source>
</evidence>
<keyword evidence="3 6" id="KW-0378">Hydrolase</keyword>
<comment type="catalytic activity">
    <reaction evidence="6">
        <text>[protein-PII]-L-tyrosine + UTP = [protein-PII]-uridylyl-L-tyrosine + diphosphate</text>
        <dbReference type="Rhea" id="RHEA:13673"/>
        <dbReference type="Rhea" id="RHEA-COMP:12147"/>
        <dbReference type="Rhea" id="RHEA-COMP:12148"/>
        <dbReference type="ChEBI" id="CHEBI:33019"/>
        <dbReference type="ChEBI" id="CHEBI:46398"/>
        <dbReference type="ChEBI" id="CHEBI:46858"/>
        <dbReference type="ChEBI" id="CHEBI:90602"/>
        <dbReference type="EC" id="2.7.7.59"/>
    </reaction>
</comment>
<dbReference type="Pfam" id="PF08335">
    <property type="entry name" value="GlnD_UR_UTase"/>
    <property type="match status" value="1"/>
</dbReference>
<sequence>MNEAKRHSRLSEIQSVTNPDSFSSAIRYRDQLSEGRARLDTRFHAGLPSVQTSTALSDLYDQIVSKIFAQSLQQAETSGVNPRYLKRFALVAHGGYGRRDLSPYSDADLMLLTPRVATAAAAPVAGSLVRDLTDASMDVGFSVRTPAEALSLAWADPKIYSSLTESRLLCGSESTFGSFFERFRSGAKRRWKSLNKKVIQARMEERHRWGETIYLLRPNVKRSRGGLRDIQLVRWLGFATHGQTDLTQLHRLGALSSEDLQTLLRAHGFLLRLRHELHFRTKRSQDVLDRPTQMEIARDWGYYGRTGVLPVEDFMQDYFEHTRSVRYVSGFFDADHRAQSRAAMAVERMLSHRVEDRIRIGPTQVWVDSKNLDEFAASLPDVLRLMQLANENQRWIAHPTWQAIRQTMLERPPSPPDPTSVKAFLGLLSQPGRLAHLLRRLHELRIIEQLIPAMRRCRGLLQFNAYHKFTVDAHCIGAVEAATDFADQDSVMGRRYRRIKDKTLLHLALLIHDLGKGYDEDHSEVGFRIAGEVADAFELQPSQKETLQWLIHRHLLMTTVAFRHDLNDPDVVHGFAAEVGSVRRLELLLVHSVADLIAVGPDVLTDWKMNLIEDLYIRTRRYFETGNLPGENDPELDSHRDEIIDLVQASSDGDSAMELARDLPLSLLRHRSSEEIAGELIEVGKWLGEDKGCYCACLVAPEGNEVRYNVVVRQGERRIGTFARITSALYSCGLAIYRASIETVGEDLLWDSFWVSDPDYANDPPPNRIDQVCRVICEALDRPDTPIRTARKVWMTKDDSEPESVLLLPTKIVFDNDTFDHQTILSLFTYDRPGLLADVTTVLAAEDVSIQFAKIDTHLDQIADVFYITNAASEPILDGEYQARIRESMLEVLNRSPA</sequence>
<dbReference type="EMBL" id="SJPK01000001">
    <property type="protein sequence ID" value="TWT74915.1"/>
    <property type="molecule type" value="Genomic_DNA"/>
</dbReference>
<dbReference type="InterPro" id="IPR013546">
    <property type="entry name" value="PII_UdlTrfase/GS_AdlTrfase"/>
</dbReference>
<feature type="domain" description="HD" evidence="8">
    <location>
        <begin position="471"/>
        <end position="588"/>
    </location>
</feature>
<dbReference type="InterPro" id="IPR045865">
    <property type="entry name" value="ACT-like_dom_sf"/>
</dbReference>
<dbReference type="Gene3D" id="3.30.460.10">
    <property type="entry name" value="Beta Polymerase, domain 2"/>
    <property type="match status" value="1"/>
</dbReference>
<dbReference type="CDD" id="cd04899">
    <property type="entry name" value="ACT_ACR-UUR-like_2"/>
    <property type="match status" value="1"/>
</dbReference>
<keyword evidence="2 6" id="KW-0548">Nucleotidyltransferase</keyword>
<dbReference type="NCBIfam" id="TIGR01693">
    <property type="entry name" value="UTase_glnD"/>
    <property type="match status" value="1"/>
</dbReference>